<keyword evidence="2" id="KW-0472">Membrane</keyword>
<dbReference type="Pfam" id="PF03806">
    <property type="entry name" value="ABG_transport"/>
    <property type="match status" value="1"/>
</dbReference>
<evidence type="ECO:0000313" key="3">
    <source>
        <dbReference type="EMBL" id="SDL65988.1"/>
    </source>
</evidence>
<feature type="transmembrane region" description="Helical" evidence="2">
    <location>
        <begin position="90"/>
        <end position="116"/>
    </location>
</feature>
<dbReference type="GO" id="GO:1902604">
    <property type="term" value="P:p-aminobenzoyl-glutamate transmembrane transport"/>
    <property type="evidence" value="ECO:0007669"/>
    <property type="project" value="InterPro"/>
</dbReference>
<protein>
    <submittedName>
        <fullName evidence="3">Aminobenzoyl-glutamate transport protein</fullName>
    </submittedName>
</protein>
<name>A0A1G9LVJ4_9FIRM</name>
<dbReference type="GO" id="GO:0015558">
    <property type="term" value="F:secondary active p-aminobenzoyl-glutamate transmembrane transporter activity"/>
    <property type="evidence" value="ECO:0007669"/>
    <property type="project" value="InterPro"/>
</dbReference>
<evidence type="ECO:0000256" key="1">
    <source>
        <dbReference type="SAM" id="MobiDB-lite"/>
    </source>
</evidence>
<feature type="transmembrane region" description="Helical" evidence="2">
    <location>
        <begin position="423"/>
        <end position="441"/>
    </location>
</feature>
<feature type="region of interest" description="Disordered" evidence="1">
    <location>
        <begin position="244"/>
        <end position="268"/>
    </location>
</feature>
<reference evidence="3 4" key="1">
    <citation type="submission" date="2016-10" db="EMBL/GenBank/DDBJ databases">
        <authorList>
            <person name="de Groot N.N."/>
        </authorList>
    </citation>
    <scope>NUCLEOTIDE SEQUENCE [LARGE SCALE GENOMIC DNA]</scope>
    <source>
        <strain evidence="3 4">SLAS-1</strain>
    </source>
</reference>
<dbReference type="EMBL" id="FNGO01000007">
    <property type="protein sequence ID" value="SDL65988.1"/>
    <property type="molecule type" value="Genomic_DNA"/>
</dbReference>
<dbReference type="InterPro" id="IPR004697">
    <property type="entry name" value="AbgT"/>
</dbReference>
<keyword evidence="4" id="KW-1185">Reference proteome</keyword>
<gene>
    <name evidence="3" type="ORF">SAMN04488692_10724</name>
</gene>
<feature type="transmembrane region" description="Helical" evidence="2">
    <location>
        <begin position="314"/>
        <end position="333"/>
    </location>
</feature>
<proteinExistence type="predicted"/>
<dbReference type="PANTHER" id="PTHR30282:SF0">
    <property type="entry name" value="P-AMINOBENZOYL-GLUTAMATE TRANSPORT PROTEIN"/>
    <property type="match status" value="1"/>
</dbReference>
<feature type="transmembrane region" description="Helical" evidence="2">
    <location>
        <begin position="166"/>
        <end position="186"/>
    </location>
</feature>
<keyword evidence="2" id="KW-1133">Transmembrane helix</keyword>
<dbReference type="AlphaFoldDB" id="A0A1G9LVJ4"/>
<feature type="transmembrane region" description="Helical" evidence="2">
    <location>
        <begin position="484"/>
        <end position="509"/>
    </location>
</feature>
<feature type="transmembrane region" description="Helical" evidence="2">
    <location>
        <begin position="32"/>
        <end position="54"/>
    </location>
</feature>
<dbReference type="Proteomes" id="UP000199476">
    <property type="component" value="Unassembled WGS sequence"/>
</dbReference>
<evidence type="ECO:0000256" key="2">
    <source>
        <dbReference type="SAM" id="Phobius"/>
    </source>
</evidence>
<feature type="transmembrane region" description="Helical" evidence="2">
    <location>
        <begin position="357"/>
        <end position="376"/>
    </location>
</feature>
<feature type="transmembrane region" description="Helical" evidence="2">
    <location>
        <begin position="396"/>
        <end position="416"/>
    </location>
</feature>
<dbReference type="RefSeq" id="WP_089759300.1">
    <property type="nucleotide sequence ID" value="NZ_FNGO01000007.1"/>
</dbReference>
<dbReference type="PANTHER" id="PTHR30282">
    <property type="entry name" value="P-AMINOBENZOYL GLUTAMATE TRANSPORTER"/>
    <property type="match status" value="1"/>
</dbReference>
<feature type="transmembrane region" description="Helical" evidence="2">
    <location>
        <begin position="453"/>
        <end position="472"/>
    </location>
</feature>
<feature type="transmembrane region" description="Helical" evidence="2">
    <location>
        <begin position="216"/>
        <end position="234"/>
    </location>
</feature>
<organism evidence="3 4">
    <name type="scientific">Halarsenatibacter silvermanii</name>
    <dbReference type="NCBI Taxonomy" id="321763"/>
    <lineage>
        <taxon>Bacteria</taxon>
        <taxon>Bacillati</taxon>
        <taxon>Bacillota</taxon>
        <taxon>Clostridia</taxon>
        <taxon>Halanaerobiales</taxon>
        <taxon>Halarsenatibacteraceae</taxon>
        <taxon>Halarsenatibacter</taxon>
    </lineage>
</organism>
<evidence type="ECO:0000313" key="4">
    <source>
        <dbReference type="Proteomes" id="UP000199476"/>
    </source>
</evidence>
<sequence length="521" mass="55507">MSAEKNNQQNRGIIDALLDRVERAGNRLPHPLILFFIMALFVIIISAVVAAAGVTVEHPTTGETIEAFNLISVEGFQRILTEAVDNFTGFAPLGVVLVAMIGVGVADYGGLITALLKKVIMGTPEKYITSAVVFAGIMSNLASDAGYVVLVPLGAVIFKAMGRHPIVGLAAAFAGVSGGFSANLLLGTLDPMLAGITEEAAHIIDPDYFVDPSVNYYFMIVSTFVITLVGTLVTEKVVDPRFGTYSPEDSASEDGGPGASEEELEDLKPEEKRGLRSAGLWFLVCVGLLILGTVPEWGILRTEAGELIDAASPFMAGMVPIITLFFIIPGIAYGRKAGTITSSDDVAGFMEQAMEDMGAYVALAFAAAQFVEYFSWSNLGEILAIAGADFLEAIGFTGLPLILVFIIVSGFINLFVGSASAKWAIMAPVFVPLLMQLGYSPEFAQMAYRIGDSTTNIVTPLLPYFPIIIAFAKKYDEDIELGTIISTMVPYSVGFMLAWTVLLIIWFGLGLPLGPAGTIYL</sequence>
<keyword evidence="2" id="KW-0812">Transmembrane</keyword>
<accession>A0A1G9LVJ4</accession>
<dbReference type="STRING" id="321763.SAMN04488692_10724"/>
<feature type="transmembrane region" description="Helical" evidence="2">
    <location>
        <begin position="278"/>
        <end position="294"/>
    </location>
</feature>
<dbReference type="OrthoDB" id="3314392at2"/>